<protein>
    <recommendedName>
        <fullName evidence="3">Glycoside hydrolase family 38 central domain-containing protein</fullName>
    </recommendedName>
</protein>
<dbReference type="InterPro" id="IPR028995">
    <property type="entry name" value="Glyco_hydro_57/38_cen_sf"/>
</dbReference>
<proteinExistence type="predicted"/>
<organism evidence="4 5">
    <name type="scientific">Timema podura</name>
    <name type="common">Walking stick</name>
    <dbReference type="NCBI Taxonomy" id="61482"/>
    <lineage>
        <taxon>Eukaryota</taxon>
        <taxon>Metazoa</taxon>
        <taxon>Ecdysozoa</taxon>
        <taxon>Arthropoda</taxon>
        <taxon>Hexapoda</taxon>
        <taxon>Insecta</taxon>
        <taxon>Pterygota</taxon>
        <taxon>Neoptera</taxon>
        <taxon>Polyneoptera</taxon>
        <taxon>Phasmatodea</taxon>
        <taxon>Timematodea</taxon>
        <taxon>Timematoidea</taxon>
        <taxon>Timematidae</taxon>
        <taxon>Timema</taxon>
    </lineage>
</organism>
<dbReference type="PANTHER" id="PTHR11607">
    <property type="entry name" value="ALPHA-MANNOSIDASE"/>
    <property type="match status" value="1"/>
</dbReference>
<keyword evidence="5" id="KW-1185">Reference proteome</keyword>
<dbReference type="Pfam" id="PF21260">
    <property type="entry name" value="Laman-like_dom"/>
    <property type="match status" value="1"/>
</dbReference>
<dbReference type="InterPro" id="IPR050843">
    <property type="entry name" value="Glycosyl_Hydrlase_38"/>
</dbReference>
<dbReference type="Proteomes" id="UP001153148">
    <property type="component" value="Unassembled WGS sequence"/>
</dbReference>
<comment type="caution">
    <text evidence="4">The sequence shown here is derived from an EMBL/GenBank/DDBJ whole genome shotgun (WGS) entry which is preliminary data.</text>
</comment>
<dbReference type="Gene3D" id="1.20.1270.50">
    <property type="entry name" value="Glycoside hydrolase family 38, central domain"/>
    <property type="match status" value="1"/>
</dbReference>
<evidence type="ECO:0000313" key="5">
    <source>
        <dbReference type="Proteomes" id="UP001153148"/>
    </source>
</evidence>
<name>A0ABN7PNB1_TIMPD</name>
<dbReference type="InterPro" id="IPR013780">
    <property type="entry name" value="Glyco_hydro_b"/>
</dbReference>
<feature type="domain" description="Glycoside hydrolase family 38 central" evidence="3">
    <location>
        <begin position="13"/>
        <end position="91"/>
    </location>
</feature>
<dbReference type="Gene3D" id="2.60.40.1180">
    <property type="entry name" value="Golgi alpha-mannosidase II"/>
    <property type="match status" value="1"/>
</dbReference>
<feature type="non-terminal residue" evidence="4">
    <location>
        <position position="248"/>
    </location>
</feature>
<gene>
    <name evidence="4" type="ORF">TPAB3V08_LOCUS13918</name>
</gene>
<dbReference type="Pfam" id="PF09261">
    <property type="entry name" value="Alpha-mann_mid"/>
    <property type="match status" value="1"/>
</dbReference>
<dbReference type="InterPro" id="IPR037094">
    <property type="entry name" value="Glyco_hydro_38_cen_sf"/>
</dbReference>
<sequence>MSFNEPDVSSLPEYLRRSHCSVKGGQNSFEILTVSKTGIKVCKQLYALTDLGPEDKVDLNSMREAMGVMQHHDAITGTEKQVVAEDYARMLHLGIVECDIITNTAFNKLFTNNHLEGTNPGPQVNLDSCMLLNVSQCEVSEKSSNFVVTVYNPLSHPVSLYVRVPVPGQTYSVKDPNNKDVVSQLIPIPASVLNIPGRFSSATSELVFRAVSLPPLGYRSYLRYWLKEEKHSSRVYNRRGRARHSTKQ</sequence>
<evidence type="ECO:0000256" key="2">
    <source>
        <dbReference type="ARBA" id="ARBA00022801"/>
    </source>
</evidence>
<keyword evidence="1" id="KW-0479">Metal-binding</keyword>
<dbReference type="InterPro" id="IPR048534">
    <property type="entry name" value="Man2a1-like_dom"/>
</dbReference>
<reference evidence="4" key="1">
    <citation type="submission" date="2021-03" db="EMBL/GenBank/DDBJ databases">
        <authorList>
            <person name="Tran Van P."/>
        </authorList>
    </citation>
    <scope>NUCLEOTIDE SEQUENCE</scope>
</reference>
<dbReference type="PANTHER" id="PTHR11607:SF3">
    <property type="entry name" value="LYSOSOMAL ALPHA-MANNOSIDASE"/>
    <property type="match status" value="1"/>
</dbReference>
<dbReference type="EMBL" id="CAJPIN010061607">
    <property type="protein sequence ID" value="CAG2066975.1"/>
    <property type="molecule type" value="Genomic_DNA"/>
</dbReference>
<dbReference type="SUPFAM" id="SSF74650">
    <property type="entry name" value="Galactose mutarotase-like"/>
    <property type="match status" value="1"/>
</dbReference>
<evidence type="ECO:0000259" key="3">
    <source>
        <dbReference type="SMART" id="SM00872"/>
    </source>
</evidence>
<dbReference type="InterPro" id="IPR015341">
    <property type="entry name" value="Glyco_hydro_38_cen"/>
</dbReference>
<keyword evidence="2" id="KW-0378">Hydrolase</keyword>
<dbReference type="SUPFAM" id="SSF88688">
    <property type="entry name" value="Families 57/38 glycoside transferase middle domain"/>
    <property type="match status" value="1"/>
</dbReference>
<evidence type="ECO:0000256" key="1">
    <source>
        <dbReference type="ARBA" id="ARBA00022723"/>
    </source>
</evidence>
<accession>A0ABN7PNB1</accession>
<evidence type="ECO:0000313" key="4">
    <source>
        <dbReference type="EMBL" id="CAG2066975.1"/>
    </source>
</evidence>
<dbReference type="SMART" id="SM00872">
    <property type="entry name" value="Alpha-mann_mid"/>
    <property type="match status" value="1"/>
</dbReference>
<dbReference type="InterPro" id="IPR011013">
    <property type="entry name" value="Gal_mutarotase_sf_dom"/>
</dbReference>